<organism evidence="2">
    <name type="scientific">Herelleviridae sp. cti3G1</name>
    <dbReference type="NCBI Taxonomy" id="2825831"/>
    <lineage>
        <taxon>Viruses</taxon>
        <taxon>Duplodnaviria</taxon>
        <taxon>Heunggongvirae</taxon>
        <taxon>Uroviricota</taxon>
        <taxon>Caudoviricetes</taxon>
        <taxon>Herelleviridae</taxon>
    </lineage>
</organism>
<evidence type="ECO:0000259" key="1">
    <source>
        <dbReference type="Pfam" id="PF09643"/>
    </source>
</evidence>
<proteinExistence type="predicted"/>
<accession>A0A8S5U998</accession>
<dbReference type="SUPFAM" id="SSF159006">
    <property type="entry name" value="YopX-like"/>
    <property type="match status" value="1"/>
</dbReference>
<dbReference type="Gene3D" id="2.30.30.290">
    <property type="entry name" value="YopX-like domains"/>
    <property type="match status" value="1"/>
</dbReference>
<name>A0A8S5U998_9CAUD</name>
<dbReference type="InterPro" id="IPR019096">
    <property type="entry name" value="YopX_protein"/>
</dbReference>
<feature type="domain" description="YopX protein" evidence="1">
    <location>
        <begin position="5"/>
        <end position="129"/>
    </location>
</feature>
<protein>
    <submittedName>
        <fullName evidence="2">YopX protein</fullName>
    </submittedName>
</protein>
<dbReference type="EMBL" id="BK016041">
    <property type="protein sequence ID" value="DAF90958.1"/>
    <property type="molecule type" value="Genomic_DNA"/>
</dbReference>
<dbReference type="InterPro" id="IPR023385">
    <property type="entry name" value="YopX-like_C"/>
</dbReference>
<evidence type="ECO:0000313" key="2">
    <source>
        <dbReference type="EMBL" id="DAF90958.1"/>
    </source>
</evidence>
<reference evidence="2" key="1">
    <citation type="journal article" date="2021" name="Proc. Natl. Acad. Sci. U.S.A.">
        <title>A Catalog of Tens of Thousands of Viruses from Human Metagenomes Reveals Hidden Associations with Chronic Diseases.</title>
        <authorList>
            <person name="Tisza M.J."/>
            <person name="Buck C.B."/>
        </authorList>
    </citation>
    <scope>NUCLEOTIDE SEQUENCE</scope>
    <source>
        <strain evidence="2">Cti3G1</strain>
    </source>
</reference>
<dbReference type="Pfam" id="PF09643">
    <property type="entry name" value="YopX"/>
    <property type="match status" value="1"/>
</dbReference>
<sequence length="133" mass="15896">MREIEFRVWSERYKTYNYKHHHNTLGNFYINQNGAIFSDYYKYVAPEPRWNKLIVEQYTGIKDKNDRRIYEGDIVSIYDGHYIGSINQHPSGEWKIIWVTPKGTVDSLYAHRDLCEVVGDIHNNPELLKDRND</sequence>